<dbReference type="InterPro" id="IPR038354">
    <property type="entry name" value="VKOR_sf"/>
</dbReference>
<evidence type="ECO:0000313" key="14">
    <source>
        <dbReference type="Proteomes" id="UP000198406"/>
    </source>
</evidence>
<feature type="domain" description="Vitamin K epoxide reductase" evidence="12">
    <location>
        <begin position="1"/>
        <end position="144"/>
    </location>
</feature>
<dbReference type="AlphaFoldDB" id="A0A1Z5KD58"/>
<dbReference type="InParanoid" id="A0A1Z5KD58"/>
<reference evidence="13 14" key="1">
    <citation type="journal article" date="2015" name="Plant Cell">
        <title>Oil accumulation by the oleaginous diatom Fistulifera solaris as revealed by the genome and transcriptome.</title>
        <authorList>
            <person name="Tanaka T."/>
            <person name="Maeda Y."/>
            <person name="Veluchamy A."/>
            <person name="Tanaka M."/>
            <person name="Abida H."/>
            <person name="Marechal E."/>
            <person name="Bowler C."/>
            <person name="Muto M."/>
            <person name="Sunaga Y."/>
            <person name="Tanaka M."/>
            <person name="Yoshino T."/>
            <person name="Taniguchi T."/>
            <person name="Fukuda Y."/>
            <person name="Nemoto M."/>
            <person name="Matsumoto M."/>
            <person name="Wong P.S."/>
            <person name="Aburatani S."/>
            <person name="Fujibuchi W."/>
        </authorList>
    </citation>
    <scope>NUCLEOTIDE SEQUENCE [LARGE SCALE GENOMIC DNA]</scope>
    <source>
        <strain evidence="13 14">JPCC DA0580</strain>
    </source>
</reference>
<keyword evidence="5" id="KW-0874">Quinone</keyword>
<keyword evidence="8" id="KW-0560">Oxidoreductase</keyword>
<dbReference type="EC" id="1.17.4.4" evidence="3"/>
<dbReference type="CDD" id="cd12917">
    <property type="entry name" value="VKOR_euk"/>
    <property type="match status" value="1"/>
</dbReference>
<comment type="subcellular location">
    <subcellularLocation>
        <location evidence="1">Endoplasmic reticulum membrane</location>
        <topology evidence="1">Multi-pass membrane protein</topology>
    </subcellularLocation>
</comment>
<organism evidence="13 14">
    <name type="scientific">Fistulifera solaris</name>
    <name type="common">Oleaginous diatom</name>
    <dbReference type="NCBI Taxonomy" id="1519565"/>
    <lineage>
        <taxon>Eukaryota</taxon>
        <taxon>Sar</taxon>
        <taxon>Stramenopiles</taxon>
        <taxon>Ochrophyta</taxon>
        <taxon>Bacillariophyta</taxon>
        <taxon>Bacillariophyceae</taxon>
        <taxon>Bacillariophycidae</taxon>
        <taxon>Naviculales</taxon>
        <taxon>Naviculaceae</taxon>
        <taxon>Fistulifera</taxon>
    </lineage>
</organism>
<dbReference type="Gene3D" id="1.20.1440.130">
    <property type="entry name" value="VKOR domain"/>
    <property type="match status" value="1"/>
</dbReference>
<gene>
    <name evidence="13" type="ORF">FisN_4Lh240</name>
</gene>
<evidence type="ECO:0000256" key="6">
    <source>
        <dbReference type="ARBA" id="ARBA00022824"/>
    </source>
</evidence>
<name>A0A1Z5KD58_FISSO</name>
<proteinExistence type="inferred from homology"/>
<evidence type="ECO:0000259" key="12">
    <source>
        <dbReference type="SMART" id="SM00756"/>
    </source>
</evidence>
<keyword evidence="4" id="KW-0812">Transmembrane</keyword>
<dbReference type="GO" id="GO:0047057">
    <property type="term" value="F:vitamin-K-epoxide reductase (warfarin-sensitive) activity"/>
    <property type="evidence" value="ECO:0007669"/>
    <property type="project" value="UniProtKB-EC"/>
</dbReference>
<protein>
    <recommendedName>
        <fullName evidence="3">vitamin-K-epoxide reductase (warfarin-sensitive)</fullName>
        <ecNumber evidence="3">1.17.4.4</ecNumber>
    </recommendedName>
</protein>
<dbReference type="InterPro" id="IPR042406">
    <property type="entry name" value="VKORC1/VKORC1L1"/>
</dbReference>
<keyword evidence="14" id="KW-1185">Reference proteome</keyword>
<dbReference type="EMBL" id="BDSP01000207">
    <property type="protein sequence ID" value="GAX24157.1"/>
    <property type="molecule type" value="Genomic_DNA"/>
</dbReference>
<dbReference type="GO" id="GO:0005789">
    <property type="term" value="C:endoplasmic reticulum membrane"/>
    <property type="evidence" value="ECO:0007669"/>
    <property type="project" value="UniProtKB-SubCell"/>
</dbReference>
<dbReference type="OrthoDB" id="17010at2759"/>
<keyword evidence="9" id="KW-0472">Membrane</keyword>
<keyword evidence="11" id="KW-0676">Redox-active center</keyword>
<evidence type="ECO:0000256" key="11">
    <source>
        <dbReference type="ARBA" id="ARBA00023284"/>
    </source>
</evidence>
<evidence type="ECO:0000256" key="3">
    <source>
        <dbReference type="ARBA" id="ARBA00012278"/>
    </source>
</evidence>
<evidence type="ECO:0000313" key="13">
    <source>
        <dbReference type="EMBL" id="GAX24157.1"/>
    </source>
</evidence>
<sequence>MAITTTARTVLASLGLVLSLYAVYVEYKMEHLDDGEDFTALCDIDAIGASCSKTFSLPEGKLLSYFGIVPSGHALDLPNAALGSVFYAQLLLLRQPIRHFVCAAMMTSIFLAYQLTFVLGDLCVLCWSTHVINTILFYKIVLSSLRGPDGAGKKKTT</sequence>
<dbReference type="Proteomes" id="UP000198406">
    <property type="component" value="Unassembled WGS sequence"/>
</dbReference>
<evidence type="ECO:0000256" key="8">
    <source>
        <dbReference type="ARBA" id="ARBA00023002"/>
    </source>
</evidence>
<comment type="similarity">
    <text evidence="2">Belongs to the VKOR family.</text>
</comment>
<evidence type="ECO:0000256" key="2">
    <source>
        <dbReference type="ARBA" id="ARBA00006214"/>
    </source>
</evidence>
<dbReference type="SMART" id="SM00756">
    <property type="entry name" value="VKc"/>
    <property type="match status" value="1"/>
</dbReference>
<evidence type="ECO:0000256" key="5">
    <source>
        <dbReference type="ARBA" id="ARBA00022719"/>
    </source>
</evidence>
<evidence type="ECO:0000256" key="7">
    <source>
        <dbReference type="ARBA" id="ARBA00022989"/>
    </source>
</evidence>
<evidence type="ECO:0000256" key="10">
    <source>
        <dbReference type="ARBA" id="ARBA00023157"/>
    </source>
</evidence>
<dbReference type="GO" id="GO:0042373">
    <property type="term" value="P:vitamin K metabolic process"/>
    <property type="evidence" value="ECO:0007669"/>
    <property type="project" value="InterPro"/>
</dbReference>
<keyword evidence="10" id="KW-1015">Disulfide bond</keyword>
<dbReference type="Pfam" id="PF07884">
    <property type="entry name" value="VKOR"/>
    <property type="match status" value="1"/>
</dbReference>
<keyword evidence="7" id="KW-1133">Transmembrane helix</keyword>
<accession>A0A1Z5KD58</accession>
<dbReference type="PANTHER" id="PTHR14519">
    <property type="entry name" value="VITAMIN K EPOXIDE REDUCTASE COMPLEX, SUBUNIT 1"/>
    <property type="match status" value="1"/>
</dbReference>
<dbReference type="PANTHER" id="PTHR14519:SF5">
    <property type="entry name" value="VITAMIN K EPOXIDE REDUCTASE COMPLEX SUBUNIT 1-LIKE PROTEIN 1"/>
    <property type="match status" value="1"/>
</dbReference>
<dbReference type="GO" id="GO:0048038">
    <property type="term" value="F:quinone binding"/>
    <property type="evidence" value="ECO:0007669"/>
    <property type="project" value="UniProtKB-KW"/>
</dbReference>
<evidence type="ECO:0000256" key="4">
    <source>
        <dbReference type="ARBA" id="ARBA00022692"/>
    </source>
</evidence>
<evidence type="ECO:0000256" key="9">
    <source>
        <dbReference type="ARBA" id="ARBA00023136"/>
    </source>
</evidence>
<evidence type="ECO:0000256" key="1">
    <source>
        <dbReference type="ARBA" id="ARBA00004477"/>
    </source>
</evidence>
<dbReference type="InterPro" id="IPR012932">
    <property type="entry name" value="VKOR"/>
</dbReference>
<keyword evidence="6" id="KW-0256">Endoplasmic reticulum</keyword>
<comment type="caution">
    <text evidence="13">The sequence shown here is derived from an EMBL/GenBank/DDBJ whole genome shotgun (WGS) entry which is preliminary data.</text>
</comment>